<accession>A0AAN7PM55</accession>
<dbReference type="AlphaFoldDB" id="A0AAN7PM55"/>
<dbReference type="InterPro" id="IPR000477">
    <property type="entry name" value="RT_dom"/>
</dbReference>
<dbReference type="CDD" id="cd01650">
    <property type="entry name" value="RT_nLTR_like"/>
    <property type="match status" value="1"/>
</dbReference>
<organism evidence="3 4">
    <name type="scientific">Mycteria americana</name>
    <name type="common">Wood stork</name>
    <dbReference type="NCBI Taxonomy" id="33587"/>
    <lineage>
        <taxon>Eukaryota</taxon>
        <taxon>Metazoa</taxon>
        <taxon>Chordata</taxon>
        <taxon>Craniata</taxon>
        <taxon>Vertebrata</taxon>
        <taxon>Euteleostomi</taxon>
        <taxon>Archelosauria</taxon>
        <taxon>Archosauria</taxon>
        <taxon>Dinosauria</taxon>
        <taxon>Saurischia</taxon>
        <taxon>Theropoda</taxon>
        <taxon>Coelurosauria</taxon>
        <taxon>Aves</taxon>
        <taxon>Neognathae</taxon>
        <taxon>Neoaves</taxon>
        <taxon>Aequornithes</taxon>
        <taxon>Ciconiiformes</taxon>
        <taxon>Ciconiidae</taxon>
        <taxon>Mycteria</taxon>
    </lineage>
</organism>
<feature type="region of interest" description="Disordered" evidence="1">
    <location>
        <begin position="1"/>
        <end position="21"/>
    </location>
</feature>
<dbReference type="EMBL" id="JAUNZN010000001">
    <property type="protein sequence ID" value="KAK4832645.1"/>
    <property type="molecule type" value="Genomic_DNA"/>
</dbReference>
<evidence type="ECO:0000313" key="3">
    <source>
        <dbReference type="EMBL" id="KAK4832645.1"/>
    </source>
</evidence>
<dbReference type="SUPFAM" id="SSF56672">
    <property type="entry name" value="DNA/RNA polymerases"/>
    <property type="match status" value="1"/>
</dbReference>
<evidence type="ECO:0000256" key="1">
    <source>
        <dbReference type="SAM" id="MobiDB-lite"/>
    </source>
</evidence>
<keyword evidence="4" id="KW-1185">Reference proteome</keyword>
<protein>
    <recommendedName>
        <fullName evidence="2">Reverse transcriptase domain-containing protein</fullName>
    </recommendedName>
</protein>
<dbReference type="Proteomes" id="UP001333110">
    <property type="component" value="Unassembled WGS sequence"/>
</dbReference>
<name>A0AAN7PM55_MYCAM</name>
<feature type="compositionally biased region" description="Basic and acidic residues" evidence="1">
    <location>
        <begin position="95"/>
        <end position="116"/>
    </location>
</feature>
<evidence type="ECO:0000259" key="2">
    <source>
        <dbReference type="PROSITE" id="PS50878"/>
    </source>
</evidence>
<dbReference type="Pfam" id="PF00078">
    <property type="entry name" value="RVT_1"/>
    <property type="match status" value="1"/>
</dbReference>
<comment type="caution">
    <text evidence="3">The sequence shown here is derived from an EMBL/GenBank/DDBJ whole genome shotgun (WGS) entry which is preliminary data.</text>
</comment>
<gene>
    <name evidence="3" type="ORF">QYF61_024673</name>
</gene>
<feature type="region of interest" description="Disordered" evidence="1">
    <location>
        <begin position="93"/>
        <end position="117"/>
    </location>
</feature>
<dbReference type="PROSITE" id="PS50878">
    <property type="entry name" value="RT_POL"/>
    <property type="match status" value="1"/>
</dbReference>
<evidence type="ECO:0000313" key="4">
    <source>
        <dbReference type="Proteomes" id="UP001333110"/>
    </source>
</evidence>
<sequence>MPTSWHTSPGKASLDTLSNRRPKRKKKFYDLWKQGQASQEYHRSVVHLRREKTQKAKAQQELKLAIVVSDNKKGFFKYVHSKRRFKENTGSILNKDGHLTNGDEEKVESPESEDHACGNSDFPFVGTEIVRDQLYHLNVHKSMGPDGIHARVLKELVDVTAGRLSTIYQGAWEPGEVPDDWKLGNVIPVYNKGVREDRGNYRPVSLTSVPGKITEKIILGTIERHLKNNAIIRHSQQGFTKEKSSLTNMISFYDKVTRLVDEGKAVDVVFLDFSKAFNSVPHGILLDKLSNCKMSKYTVCWVKRLNGRAQRVIVNGWYSITKGVPQRSVLGSLLLNIFINDIDSGIECTLSQFADDTKLRGVADSLEGRDAIQKDLDMLERWKKVNLIKINKCKDLHLGQSNHQYQYGLGGKGIESSPVEKDLGILVDETQKANRILGCIKRSVASRSREVILPLHSALVRPHLEYCVQPRGPQYKKDMDLLEWVQRRGTEMIRGLEHLSSEESLREFSVEKRRLWGGLTVAFQYLQGAYKEDGERHFTKACTDRTRANGFKLKGCRFRLDIRKNFFTMRVVRLWNRLPREVVDGPSLEAFKIRLDALSYLT</sequence>
<reference evidence="3 4" key="1">
    <citation type="journal article" date="2023" name="J. Hered.">
        <title>Chromosome-level genome of the wood stork (Mycteria americana) provides insight into avian chromosome evolution.</title>
        <authorList>
            <person name="Flamio R. Jr."/>
            <person name="Ramstad K.M."/>
        </authorList>
    </citation>
    <scope>NUCLEOTIDE SEQUENCE [LARGE SCALE GENOMIC DNA]</scope>
    <source>
        <strain evidence="3">JAX WOST 10</strain>
    </source>
</reference>
<dbReference type="PANTHER" id="PTHR33332">
    <property type="entry name" value="REVERSE TRANSCRIPTASE DOMAIN-CONTAINING PROTEIN"/>
    <property type="match status" value="1"/>
</dbReference>
<dbReference type="InterPro" id="IPR043502">
    <property type="entry name" value="DNA/RNA_pol_sf"/>
</dbReference>
<feature type="domain" description="Reverse transcriptase" evidence="2">
    <location>
        <begin position="170"/>
        <end position="427"/>
    </location>
</feature>
<proteinExistence type="predicted"/>